<gene>
    <name evidence="1" type="ORF">PDJAM_G00033830</name>
</gene>
<evidence type="ECO:0000313" key="2">
    <source>
        <dbReference type="Proteomes" id="UP000830395"/>
    </source>
</evidence>
<name>A0ACC5YRD7_9TELE</name>
<dbReference type="Proteomes" id="UP000830395">
    <property type="component" value="Chromosome 12"/>
</dbReference>
<evidence type="ECO:0000313" key="1">
    <source>
        <dbReference type="EMBL" id="MCJ8738291.1"/>
    </source>
</evidence>
<keyword evidence="2" id="KW-1185">Reference proteome</keyword>
<protein>
    <submittedName>
        <fullName evidence="1">Uncharacterized protein</fullName>
    </submittedName>
</protein>
<comment type="caution">
    <text evidence="1">The sequence shown here is derived from an EMBL/GenBank/DDBJ whole genome shotgun (WGS) entry which is preliminary data.</text>
</comment>
<organism evidence="1 2">
    <name type="scientific">Pangasius djambal</name>
    <dbReference type="NCBI Taxonomy" id="1691987"/>
    <lineage>
        <taxon>Eukaryota</taxon>
        <taxon>Metazoa</taxon>
        <taxon>Chordata</taxon>
        <taxon>Craniata</taxon>
        <taxon>Vertebrata</taxon>
        <taxon>Euteleostomi</taxon>
        <taxon>Actinopterygii</taxon>
        <taxon>Neopterygii</taxon>
        <taxon>Teleostei</taxon>
        <taxon>Ostariophysi</taxon>
        <taxon>Siluriformes</taxon>
        <taxon>Pangasiidae</taxon>
        <taxon>Pangasius</taxon>
    </lineage>
</organism>
<accession>A0ACC5YRD7</accession>
<reference evidence="1" key="1">
    <citation type="submission" date="2020-02" db="EMBL/GenBank/DDBJ databases">
        <title>Genome sequencing of the panga catfish, Pangasius djambal.</title>
        <authorList>
            <person name="Wen M."/>
            <person name="Zahm M."/>
            <person name="Roques C."/>
            <person name="Cabau C."/>
            <person name="Klopp C."/>
            <person name="Donnadieu C."/>
            <person name="Jouanno E."/>
            <person name="Avarre J.-C."/>
            <person name="Campet M."/>
            <person name="Ha T."/>
            <person name="Dugue R."/>
            <person name="Lampietro C."/>
            <person name="Louis A."/>
            <person name="Herpin A."/>
            <person name="Echchiki A."/>
            <person name="Berthelot C."/>
            <person name="Parey E."/>
            <person name="Roest-Crollius H."/>
            <person name="Braasch I."/>
            <person name="Postlethwait J.H."/>
            <person name="Bobe J."/>
            <person name="Montfort J."/>
            <person name="Bouchez O."/>
            <person name="Begum T."/>
            <person name="Schartl M."/>
            <person name="Gustiano R."/>
            <person name="Guiguen Y."/>
        </authorList>
    </citation>
    <scope>NUCLEOTIDE SEQUENCE</scope>
    <source>
        <strain evidence="1">Pdj_M5554</strain>
    </source>
</reference>
<proteinExistence type="predicted"/>
<sequence length="738" mass="82580">MSKDPTCSQTAQYVGPYRLEKTLGKGQTGLVKLGVHCITGQKVAIKIVNREKLSESVLMKVEREIAILKLIEHPHVLKLHDVYENNKYLYLVLEHVSGGELFDYLVKKGRLTPKEARKFFRQIISALDFCHNHSICHRDLKPENLLLDEKNNIRIADFGMASLQVGDSLLETSCGSPHYACPEVIRGEKYDGRRADVWSCGVILFALLVGALPFDHDNLRQLLEKVKSGVFHMPHFIPPDCQSLLRGMIEVDAEKRLTLEQIQKHAWYLSGRNEPCPEQPPPRRVCVRRILSLTELDPDVLESMHSLGCFRDRVKLTRDLQCEEDNQEKMIYYLLLDRKERYPSYEDEDLPPRNDVDPPRKRVDSPMLTRHGRCRPERKSLEVLSVTEQGSPTPPRRALDTSAHSQRSRSVSGASTGLSSSPLSSPRVTPQGSPLPTPLGTPVHHPHPPPSSSSSSRAEGGGVGSLSLTPPTSPGGGGAGMAASSSAHWRSRFNSFKNNLLGSPRFHRRKLQVPTSEDMSSLTPESSPELAKRSWFGNFISLEKEEQIFVVIRDKPLSSIKADIVHAFLSIPSLSHSVVSQTSFRAEYKSSGGPSVFQKPVKFQVDIAFSEGEREREREREREGKRNYGIYSVTFTLISGPSRRFKRVVETIQAQLLSTHDQPSVQALVATRPVFALTDEKNGRPHGTPTRQNSRRSEGGADRCEWVERGEGGALLQRRGSAKERTRLLSSNGTQSQP</sequence>
<dbReference type="EMBL" id="CM040986">
    <property type="protein sequence ID" value="MCJ8738291.1"/>
    <property type="molecule type" value="Genomic_DNA"/>
</dbReference>